<evidence type="ECO:0000256" key="5">
    <source>
        <dbReference type="ARBA" id="ARBA00046278"/>
    </source>
</evidence>
<dbReference type="NCBIfam" id="TIGR00231">
    <property type="entry name" value="small_GTP"/>
    <property type="match status" value="1"/>
</dbReference>
<protein>
    <submittedName>
        <fullName evidence="6">Uncharacterized protein</fullName>
    </submittedName>
</protein>
<dbReference type="FunFam" id="3.40.50.300:FF:001423">
    <property type="entry name" value="Ras family GTPase"/>
    <property type="match status" value="1"/>
</dbReference>
<dbReference type="GO" id="GO:0012505">
    <property type="term" value="C:endomembrane system"/>
    <property type="evidence" value="ECO:0007669"/>
    <property type="project" value="UniProtKB-SubCell"/>
</dbReference>
<keyword evidence="4" id="KW-0449">Lipoprotein</keyword>
<dbReference type="CDD" id="cd00876">
    <property type="entry name" value="Ras"/>
    <property type="match status" value="1"/>
</dbReference>
<reference evidence="6 7" key="1">
    <citation type="submission" date="2024-05" db="EMBL/GenBank/DDBJ databases">
        <authorList>
            <person name="Wallberg A."/>
        </authorList>
    </citation>
    <scope>NUCLEOTIDE SEQUENCE [LARGE SCALE GENOMIC DNA]</scope>
</reference>
<dbReference type="GO" id="GO:0007165">
    <property type="term" value="P:signal transduction"/>
    <property type="evidence" value="ECO:0007669"/>
    <property type="project" value="InterPro"/>
</dbReference>
<dbReference type="Pfam" id="PF00071">
    <property type="entry name" value="Ras"/>
    <property type="match status" value="1"/>
</dbReference>
<dbReference type="AlphaFoldDB" id="A0AAV2SNP0"/>
<dbReference type="Gene3D" id="3.40.50.300">
    <property type="entry name" value="P-loop containing nucleotide triphosphate hydrolases"/>
    <property type="match status" value="1"/>
</dbReference>
<dbReference type="SMART" id="SM00174">
    <property type="entry name" value="RHO"/>
    <property type="match status" value="1"/>
</dbReference>
<dbReference type="InterPro" id="IPR005225">
    <property type="entry name" value="Small_GTP-bd"/>
</dbReference>
<keyword evidence="2" id="KW-0547">Nucleotide-binding</keyword>
<dbReference type="PROSITE" id="PS51420">
    <property type="entry name" value="RHO"/>
    <property type="match status" value="1"/>
</dbReference>
<dbReference type="EMBL" id="CAXKWB010093379">
    <property type="protein sequence ID" value="CAL4218224.1"/>
    <property type="molecule type" value="Genomic_DNA"/>
</dbReference>
<dbReference type="GO" id="GO:0016020">
    <property type="term" value="C:membrane"/>
    <property type="evidence" value="ECO:0007669"/>
    <property type="project" value="InterPro"/>
</dbReference>
<evidence type="ECO:0000313" key="6">
    <source>
        <dbReference type="EMBL" id="CAL4218224.1"/>
    </source>
</evidence>
<comment type="subcellular location">
    <subcellularLocation>
        <location evidence="5">Endomembrane system</location>
        <topology evidence="5">Lipid-anchor</topology>
        <orientation evidence="5">Cytoplasmic side</orientation>
    </subcellularLocation>
</comment>
<evidence type="ECO:0000256" key="1">
    <source>
        <dbReference type="ARBA" id="ARBA00022481"/>
    </source>
</evidence>
<dbReference type="PROSITE" id="PS51419">
    <property type="entry name" value="RAB"/>
    <property type="match status" value="1"/>
</dbReference>
<accession>A0AAV2SNP0</accession>
<evidence type="ECO:0000256" key="3">
    <source>
        <dbReference type="ARBA" id="ARBA00023134"/>
    </source>
</evidence>
<dbReference type="GO" id="GO:0005525">
    <property type="term" value="F:GTP binding"/>
    <property type="evidence" value="ECO:0007669"/>
    <property type="project" value="UniProtKB-KW"/>
</dbReference>
<dbReference type="InterPro" id="IPR027417">
    <property type="entry name" value="P-loop_NTPase"/>
</dbReference>
<evidence type="ECO:0000256" key="4">
    <source>
        <dbReference type="ARBA" id="ARBA00023288"/>
    </source>
</evidence>
<dbReference type="SUPFAM" id="SSF52540">
    <property type="entry name" value="P-loop containing nucleoside triphosphate hydrolases"/>
    <property type="match status" value="1"/>
</dbReference>
<dbReference type="SMART" id="SM00173">
    <property type="entry name" value="RAS"/>
    <property type="match status" value="1"/>
</dbReference>
<keyword evidence="3" id="KW-0342">GTP-binding</keyword>
<organism evidence="6 7">
    <name type="scientific">Meganyctiphanes norvegica</name>
    <name type="common">Northern krill</name>
    <name type="synonym">Thysanopoda norvegica</name>
    <dbReference type="NCBI Taxonomy" id="48144"/>
    <lineage>
        <taxon>Eukaryota</taxon>
        <taxon>Metazoa</taxon>
        <taxon>Ecdysozoa</taxon>
        <taxon>Arthropoda</taxon>
        <taxon>Crustacea</taxon>
        <taxon>Multicrustacea</taxon>
        <taxon>Malacostraca</taxon>
        <taxon>Eumalacostraca</taxon>
        <taxon>Eucarida</taxon>
        <taxon>Euphausiacea</taxon>
        <taxon>Euphausiidae</taxon>
        <taxon>Meganyctiphanes</taxon>
    </lineage>
</organism>
<dbReference type="PRINTS" id="PR00449">
    <property type="entry name" value="RASTRNSFRMNG"/>
</dbReference>
<comment type="caution">
    <text evidence="6">The sequence shown here is derived from an EMBL/GenBank/DDBJ whole genome shotgun (WGS) entry which is preliminary data.</text>
</comment>
<evidence type="ECO:0000313" key="7">
    <source>
        <dbReference type="Proteomes" id="UP001497623"/>
    </source>
</evidence>
<dbReference type="InterPro" id="IPR020849">
    <property type="entry name" value="Small_GTPase_Ras-type"/>
</dbReference>
<dbReference type="GO" id="GO:0003924">
    <property type="term" value="F:GTPase activity"/>
    <property type="evidence" value="ECO:0007669"/>
    <property type="project" value="InterPro"/>
</dbReference>
<keyword evidence="7" id="KW-1185">Reference proteome</keyword>
<evidence type="ECO:0000256" key="2">
    <source>
        <dbReference type="ARBA" id="ARBA00022741"/>
    </source>
</evidence>
<proteinExistence type="predicted"/>
<dbReference type="InterPro" id="IPR001806">
    <property type="entry name" value="Small_GTPase"/>
</dbReference>
<keyword evidence="1" id="KW-0488">Methylation</keyword>
<dbReference type="Proteomes" id="UP001497623">
    <property type="component" value="Unassembled WGS sequence"/>
</dbReference>
<gene>
    <name evidence="6" type="ORF">MNOR_LOCUS38873</name>
</gene>
<feature type="non-terminal residue" evidence="6">
    <location>
        <position position="181"/>
    </location>
</feature>
<sequence length="181" mass="20649">MTVERQYKICVLGNSGVGKTPLVVQFDVGIFIDKYYEPTIEDNYSKQTEVDGQQYRLDIVDTGGFEGYKSTIDMYARDNQGFILVYSITDHRSFSDIEDLIDEIIKCSLKPVPMVIVGMKSDLESEREVDKELGEQLADRFSCSFYEASAKDDVNITEVFHSLIRLINQSKKSKKGKDKKD</sequence>
<dbReference type="PANTHER" id="PTHR24070">
    <property type="entry name" value="RAS, DI-RAS, AND RHEB FAMILY MEMBERS OF SMALL GTPASE SUPERFAMILY"/>
    <property type="match status" value="1"/>
</dbReference>
<dbReference type="PROSITE" id="PS51421">
    <property type="entry name" value="RAS"/>
    <property type="match status" value="1"/>
</dbReference>
<name>A0AAV2SNP0_MEGNR</name>
<dbReference type="SMART" id="SM00175">
    <property type="entry name" value="RAB"/>
    <property type="match status" value="1"/>
</dbReference>